<dbReference type="Proteomes" id="UP000236291">
    <property type="component" value="Unassembled WGS sequence"/>
</dbReference>
<organism evidence="2 3">
    <name type="scientific">Trifolium pratense</name>
    <name type="common">Red clover</name>
    <dbReference type="NCBI Taxonomy" id="57577"/>
    <lineage>
        <taxon>Eukaryota</taxon>
        <taxon>Viridiplantae</taxon>
        <taxon>Streptophyta</taxon>
        <taxon>Embryophyta</taxon>
        <taxon>Tracheophyta</taxon>
        <taxon>Spermatophyta</taxon>
        <taxon>Magnoliopsida</taxon>
        <taxon>eudicotyledons</taxon>
        <taxon>Gunneridae</taxon>
        <taxon>Pentapetalae</taxon>
        <taxon>rosids</taxon>
        <taxon>fabids</taxon>
        <taxon>Fabales</taxon>
        <taxon>Fabaceae</taxon>
        <taxon>Papilionoideae</taxon>
        <taxon>50 kb inversion clade</taxon>
        <taxon>NPAAA clade</taxon>
        <taxon>Hologalegina</taxon>
        <taxon>IRL clade</taxon>
        <taxon>Trifolieae</taxon>
        <taxon>Trifolium</taxon>
    </lineage>
</organism>
<proteinExistence type="predicted"/>
<gene>
    <name evidence="2" type="ORF">L195_g026575</name>
</gene>
<protein>
    <submittedName>
        <fullName evidence="2">Uncharacterized protein</fullName>
    </submittedName>
</protein>
<feature type="region of interest" description="Disordered" evidence="1">
    <location>
        <begin position="1"/>
        <end position="21"/>
    </location>
</feature>
<name>A0A2K3NJP0_TRIPR</name>
<reference evidence="2 3" key="1">
    <citation type="journal article" date="2014" name="Am. J. Bot.">
        <title>Genome assembly and annotation for red clover (Trifolium pratense; Fabaceae).</title>
        <authorList>
            <person name="Istvanek J."/>
            <person name="Jaros M."/>
            <person name="Krenek A."/>
            <person name="Repkova J."/>
        </authorList>
    </citation>
    <scope>NUCLEOTIDE SEQUENCE [LARGE SCALE GENOMIC DNA]</scope>
    <source>
        <strain evidence="3">cv. Tatra</strain>
        <tissue evidence="2">Young leaves</tissue>
    </source>
</reference>
<accession>A0A2K3NJP0</accession>
<evidence type="ECO:0000256" key="1">
    <source>
        <dbReference type="SAM" id="MobiDB-lite"/>
    </source>
</evidence>
<evidence type="ECO:0000313" key="2">
    <source>
        <dbReference type="EMBL" id="PNY03250.1"/>
    </source>
</evidence>
<reference evidence="2 3" key="2">
    <citation type="journal article" date="2017" name="Front. Plant Sci.">
        <title>Gene Classification and Mining of Molecular Markers Useful in Red Clover (Trifolium pratense) Breeding.</title>
        <authorList>
            <person name="Istvanek J."/>
            <person name="Dluhosova J."/>
            <person name="Dluhos P."/>
            <person name="Patkova L."/>
            <person name="Nedelnik J."/>
            <person name="Repkova J."/>
        </authorList>
    </citation>
    <scope>NUCLEOTIDE SEQUENCE [LARGE SCALE GENOMIC DNA]</scope>
    <source>
        <strain evidence="3">cv. Tatra</strain>
        <tissue evidence="2">Young leaves</tissue>
    </source>
</reference>
<comment type="caution">
    <text evidence="2">The sequence shown here is derived from an EMBL/GenBank/DDBJ whole genome shotgun (WGS) entry which is preliminary data.</text>
</comment>
<dbReference type="EMBL" id="ASHM01022397">
    <property type="protein sequence ID" value="PNY03250.1"/>
    <property type="molecule type" value="Genomic_DNA"/>
</dbReference>
<feature type="compositionally biased region" description="Polar residues" evidence="1">
    <location>
        <begin position="62"/>
        <end position="73"/>
    </location>
</feature>
<dbReference type="AlphaFoldDB" id="A0A2K3NJP0"/>
<feature type="region of interest" description="Disordered" evidence="1">
    <location>
        <begin position="55"/>
        <end position="82"/>
    </location>
</feature>
<sequence>MVALDGIESSNNVHDKVCSSVQTPTSKLVIKDVPVIDKGGPSSSEKPAVQRIIDLGEEDVTPTGSVEPSTNQPKGKKVGDLGDVKLVPAKEVRLSTVKIEGSKKPSK</sequence>
<evidence type="ECO:0000313" key="3">
    <source>
        <dbReference type="Proteomes" id="UP000236291"/>
    </source>
</evidence>